<dbReference type="RefSeq" id="WP_370091170.1">
    <property type="nucleotide sequence ID" value="NZ_JBGBZN010000002.1"/>
</dbReference>
<dbReference type="Gene3D" id="1.10.540.10">
    <property type="entry name" value="Acyl-CoA dehydrogenase/oxidase, N-terminal domain"/>
    <property type="match status" value="1"/>
</dbReference>
<dbReference type="InterPro" id="IPR037069">
    <property type="entry name" value="AcylCoA_DH/ox_N_sf"/>
</dbReference>
<evidence type="ECO:0000313" key="2">
    <source>
        <dbReference type="Proteomes" id="UP001565474"/>
    </source>
</evidence>
<keyword evidence="2" id="KW-1185">Reference proteome</keyword>
<evidence type="ECO:0000313" key="1">
    <source>
        <dbReference type="EMBL" id="MEY9473338.1"/>
    </source>
</evidence>
<reference evidence="1 2" key="1">
    <citation type="submission" date="2024-07" db="EMBL/GenBank/DDBJ databases">
        <title>Genomic Encyclopedia of Type Strains, Phase V (KMG-V): Genome sequencing to study the core and pangenomes of soil and plant-associated prokaryotes.</title>
        <authorList>
            <person name="Whitman W."/>
        </authorList>
    </citation>
    <scope>NUCLEOTIDE SEQUENCE [LARGE SCALE GENOMIC DNA]</scope>
    <source>
        <strain evidence="1 2">USDA 222</strain>
    </source>
</reference>
<protein>
    <submittedName>
        <fullName evidence="1">Uncharacterized protein</fullName>
    </submittedName>
</protein>
<dbReference type="InterPro" id="IPR009100">
    <property type="entry name" value="AcylCoA_DH/oxidase_NM_dom_sf"/>
</dbReference>
<dbReference type="Gene3D" id="2.40.110.10">
    <property type="entry name" value="Butyryl-CoA Dehydrogenase, subunit A, domain 2"/>
    <property type="match status" value="1"/>
</dbReference>
<organism evidence="1 2">
    <name type="scientific">Bradyrhizobium yuanmingense</name>
    <dbReference type="NCBI Taxonomy" id="108015"/>
    <lineage>
        <taxon>Bacteria</taxon>
        <taxon>Pseudomonadati</taxon>
        <taxon>Pseudomonadota</taxon>
        <taxon>Alphaproteobacteria</taxon>
        <taxon>Hyphomicrobiales</taxon>
        <taxon>Nitrobacteraceae</taxon>
        <taxon>Bradyrhizobium</taxon>
    </lineage>
</organism>
<accession>A0ABV4GN34</accession>
<dbReference type="SUPFAM" id="SSF56645">
    <property type="entry name" value="Acyl-CoA dehydrogenase NM domain-like"/>
    <property type="match status" value="1"/>
</dbReference>
<comment type="caution">
    <text evidence="1">The sequence shown here is derived from an EMBL/GenBank/DDBJ whole genome shotgun (WGS) entry which is preliminary data.</text>
</comment>
<dbReference type="EMBL" id="JBGBZN010000002">
    <property type="protein sequence ID" value="MEY9473338.1"/>
    <property type="molecule type" value="Genomic_DNA"/>
</dbReference>
<dbReference type="Proteomes" id="UP001565474">
    <property type="component" value="Unassembled WGS sequence"/>
</dbReference>
<sequence length="159" mass="17632">MHVGAAQTINLFGNDDQKECWLNTNNGALLGTYSTSERATGGHWWYNLSEASREGDNYLLNAEKSFARSPANSFETYELRYVLISDPAGLALTLPPVLEDRGKHLRKDKLLKFATSGGMRGRTHHLAGGEGGAGRADFRVLYHRKRGAQFCTLRTDLCL</sequence>
<name>A0ABV4GN34_9BRAD</name>
<dbReference type="InterPro" id="IPR046373">
    <property type="entry name" value="Acyl-CoA_Oxase/DH_mid-dom_sf"/>
</dbReference>
<proteinExistence type="predicted"/>
<gene>
    <name evidence="1" type="ORF">ABH992_005737</name>
</gene>